<name>F5L6D9_CALTT</name>
<dbReference type="Proteomes" id="UP000010716">
    <property type="component" value="Unassembled WGS sequence"/>
</dbReference>
<keyword evidence="1 8" id="KW-0121">Carboxypeptidase</keyword>
<comment type="caution">
    <text evidence="12">The sequence shown here is derived from an EMBL/GenBank/DDBJ whole genome shotgun (WGS) entry which is preliminary data.</text>
</comment>
<dbReference type="PRINTS" id="PR00998">
    <property type="entry name" value="CRBOXYPTASET"/>
</dbReference>
<dbReference type="PANTHER" id="PTHR34217:SF1">
    <property type="entry name" value="CARBOXYPEPTIDASE 1"/>
    <property type="match status" value="1"/>
</dbReference>
<feature type="binding site" evidence="9">
    <location>
        <position position="302"/>
    </location>
    <ligand>
        <name>Zn(2+)</name>
        <dbReference type="ChEBI" id="CHEBI:29105"/>
        <note>catalytic</note>
    </ligand>
</feature>
<dbReference type="MEROPS" id="M32.006"/>
<proteinExistence type="inferred from homology"/>
<dbReference type="EMBL" id="AFCE01000125">
    <property type="protein sequence ID" value="EGL83092.1"/>
    <property type="molecule type" value="Genomic_DNA"/>
</dbReference>
<dbReference type="FunFam" id="1.10.1370.30:FF:000003">
    <property type="entry name" value="Thermostable carboxypeptidase 1"/>
    <property type="match status" value="1"/>
</dbReference>
<feature type="active site" description="Proton donor/acceptor" evidence="10">
    <location>
        <position position="273"/>
    </location>
</feature>
<keyword evidence="5 8" id="KW-0482">Metalloprotease</keyword>
<reference evidence="12 13" key="1">
    <citation type="journal article" date="2011" name="J. Bacteriol.">
        <title>Draft genome sequence of the thermoalkaliphilic Caldalkalibacillus thermarum strain TA2.A1.</title>
        <authorList>
            <person name="Kalamorz F."/>
            <person name="Keis S."/>
            <person name="McMillan D.G."/>
            <person name="Olsson K."/>
            <person name="Stanton J.A."/>
            <person name="Stockwell P."/>
            <person name="Black M.A."/>
            <person name="Klingeman D.M."/>
            <person name="Land M.L."/>
            <person name="Han C.S."/>
            <person name="Martin S.L."/>
            <person name="Becher S.A."/>
            <person name="Peddie C.J."/>
            <person name="Morgan H.W."/>
            <person name="Matthies D."/>
            <person name="Preiss L."/>
            <person name="Meier T."/>
            <person name="Brown S.D."/>
            <person name="Cook G.M."/>
        </authorList>
    </citation>
    <scope>NUCLEOTIDE SEQUENCE [LARGE SCALE GENOMIC DNA]</scope>
    <source>
        <strain evidence="12 13">TA2.A1</strain>
    </source>
</reference>
<protein>
    <recommendedName>
        <fullName evidence="8">Metal-dependent carboxypeptidase</fullName>
        <ecNumber evidence="8">3.4.17.19</ecNumber>
    </recommendedName>
</protein>
<dbReference type="RefSeq" id="WP_007504301.1">
    <property type="nucleotide sequence ID" value="NZ_AFCE01000125.1"/>
</dbReference>
<organism evidence="12 13">
    <name type="scientific">Caldalkalibacillus thermarum (strain TA2.A1)</name>
    <dbReference type="NCBI Taxonomy" id="986075"/>
    <lineage>
        <taxon>Bacteria</taxon>
        <taxon>Bacillati</taxon>
        <taxon>Bacillota</taxon>
        <taxon>Bacilli</taxon>
        <taxon>Bacillales</taxon>
        <taxon>Bacillaceae</taxon>
        <taxon>Caldalkalibacillus</taxon>
    </lineage>
</organism>
<evidence type="ECO:0000256" key="9">
    <source>
        <dbReference type="PIRSR" id="PIRSR006615-1"/>
    </source>
</evidence>
<keyword evidence="4 8" id="KW-0378">Hydrolase</keyword>
<dbReference type="SUPFAM" id="SSF55486">
    <property type="entry name" value="Metalloproteases ('zincins'), catalytic domain"/>
    <property type="match status" value="1"/>
</dbReference>
<keyword evidence="9" id="KW-0862">Zinc</keyword>
<comment type="similarity">
    <text evidence="7 8">Belongs to the peptidase M32 family.</text>
</comment>
<gene>
    <name evidence="12" type="ORF">CathTA2_1351</name>
</gene>
<evidence type="ECO:0000313" key="12">
    <source>
        <dbReference type="EMBL" id="EGL83092.1"/>
    </source>
</evidence>
<dbReference type="eggNOG" id="COG2317">
    <property type="taxonomic scope" value="Bacteria"/>
</dbReference>
<dbReference type="PANTHER" id="PTHR34217">
    <property type="entry name" value="METAL-DEPENDENT CARBOXYPEPTIDASE"/>
    <property type="match status" value="1"/>
</dbReference>
<dbReference type="EC" id="3.4.17.19" evidence="8"/>
<dbReference type="OrthoDB" id="9772308at2"/>
<comment type="function">
    <text evidence="8">Broad specificity carboxypetidase that releases amino acids sequentially from the C-terminus, including neutral, aromatic, polar and basic residues.</text>
</comment>
<keyword evidence="11" id="KW-0175">Coiled coil</keyword>
<evidence type="ECO:0000256" key="6">
    <source>
        <dbReference type="ARBA" id="ARBA00052755"/>
    </source>
</evidence>
<dbReference type="GO" id="GO:0004181">
    <property type="term" value="F:metallocarboxypeptidase activity"/>
    <property type="evidence" value="ECO:0007669"/>
    <property type="project" value="UniProtKB-UniRule"/>
</dbReference>
<comment type="cofactor">
    <cofactor evidence="9">
        <name>Zn(2+)</name>
        <dbReference type="ChEBI" id="CHEBI:29105"/>
    </cofactor>
    <text evidence="9">Binds 1 zinc ion per subunit.</text>
</comment>
<evidence type="ECO:0000256" key="7">
    <source>
        <dbReference type="ARBA" id="ARBA00061580"/>
    </source>
</evidence>
<evidence type="ECO:0000256" key="2">
    <source>
        <dbReference type="ARBA" id="ARBA00022670"/>
    </source>
</evidence>
<dbReference type="PIRSF" id="PIRSF006615">
    <property type="entry name" value="Zn_crbxpep_Taq"/>
    <property type="match status" value="1"/>
</dbReference>
<keyword evidence="3 8" id="KW-0479">Metal-binding</keyword>
<feature type="binding site" evidence="9">
    <location>
        <position position="272"/>
    </location>
    <ligand>
        <name>Zn(2+)</name>
        <dbReference type="ChEBI" id="CHEBI:29105"/>
        <note>catalytic</note>
    </ligand>
</feature>
<accession>F5L6D9</accession>
<dbReference type="Gene3D" id="1.10.1370.30">
    <property type="match status" value="1"/>
</dbReference>
<evidence type="ECO:0000313" key="13">
    <source>
        <dbReference type="Proteomes" id="UP000010716"/>
    </source>
</evidence>
<sequence length="508" mass="59145">MSVSQRAVQNAKETLEQLDQKISHFEELISLANWDLQTGAPKKGRALRSKAVGTLSSEVFQLSLSKEMGECLDTLSQPEAQAQLDMVTRAKVREYKRNYDRSRKIPPEEYKEYVVLTSQAQDIWVEARQKKDFSLFRDTLKKIVDFKKKFIDYYGFEEHPYDALLDEYEPGLTVKTLDQLFGDLRAKTTELLARIQDSANKPRTDIFQQSFDIKQQEAFSRFVLSKLGYDLDAGRLDVSAHPFAVGINTKDVRITTRYMENDMRSAIFGTIHECGHALYEQGVNPKFEGTVLRGGTSMGIHESQSRFLENMVGRSFEFWTYFYEDLKRFFPDQFNDVSIEEFCRAINTVEPSLIRVEADELTYNLHIMIRYEIEKGLMSGELEVDDLPSIWNQKMEEYLGLTPPDDAQGVLQDIHWSFGGFGYFPSYSLGNLYAAQILYTIRKEMPDFYDKIRNGDFLPIREWLRENIHQYGKLYTPQELIKKVTGEDLNAKYLIDYFEEKYSKVYQL</sequence>
<dbReference type="CDD" id="cd06460">
    <property type="entry name" value="M32_Taq"/>
    <property type="match status" value="1"/>
</dbReference>
<evidence type="ECO:0000256" key="10">
    <source>
        <dbReference type="PIRSR" id="PIRSR006615-2"/>
    </source>
</evidence>
<dbReference type="Pfam" id="PF02074">
    <property type="entry name" value="Peptidase_M32"/>
    <property type="match status" value="1"/>
</dbReference>
<dbReference type="PROSITE" id="PS52034">
    <property type="entry name" value="PEPTIDASE_M32"/>
    <property type="match status" value="1"/>
</dbReference>
<evidence type="ECO:0000256" key="1">
    <source>
        <dbReference type="ARBA" id="ARBA00022645"/>
    </source>
</evidence>
<dbReference type="InterPro" id="IPR001333">
    <property type="entry name" value="Peptidase_M32_Taq"/>
</dbReference>
<evidence type="ECO:0000256" key="4">
    <source>
        <dbReference type="ARBA" id="ARBA00022801"/>
    </source>
</evidence>
<feature type="coiled-coil region" evidence="11">
    <location>
        <begin position="1"/>
        <end position="28"/>
    </location>
</feature>
<dbReference type="GO" id="GO:0008270">
    <property type="term" value="F:zinc ion binding"/>
    <property type="evidence" value="ECO:0007669"/>
    <property type="project" value="UniProtKB-ARBA"/>
</dbReference>
<keyword evidence="2 8" id="KW-0645">Protease</keyword>
<dbReference type="AlphaFoldDB" id="F5L6D9"/>
<feature type="binding site" evidence="9">
    <location>
        <position position="276"/>
    </location>
    <ligand>
        <name>Zn(2+)</name>
        <dbReference type="ChEBI" id="CHEBI:29105"/>
        <note>catalytic</note>
    </ligand>
</feature>
<evidence type="ECO:0000256" key="3">
    <source>
        <dbReference type="ARBA" id="ARBA00022723"/>
    </source>
</evidence>
<comment type="catalytic activity">
    <reaction evidence="6 8">
        <text>Release of a C-terminal amino acid with broad specificity, except for -Pro.</text>
        <dbReference type="EC" id="3.4.17.19"/>
    </reaction>
</comment>
<dbReference type="GO" id="GO:0006508">
    <property type="term" value="P:proteolysis"/>
    <property type="evidence" value="ECO:0007669"/>
    <property type="project" value="UniProtKB-UniRule"/>
</dbReference>
<evidence type="ECO:0000256" key="5">
    <source>
        <dbReference type="ARBA" id="ARBA00023049"/>
    </source>
</evidence>
<evidence type="ECO:0000256" key="11">
    <source>
        <dbReference type="SAM" id="Coils"/>
    </source>
</evidence>
<evidence type="ECO:0000256" key="8">
    <source>
        <dbReference type="PIRNR" id="PIRNR006615"/>
    </source>
</evidence>